<evidence type="ECO:0000256" key="2">
    <source>
        <dbReference type="ARBA" id="ARBA00011738"/>
    </source>
</evidence>
<reference evidence="6 7" key="1">
    <citation type="submission" date="2020-08" db="EMBL/GenBank/DDBJ databases">
        <title>Cohnella phylogeny.</title>
        <authorList>
            <person name="Dunlap C."/>
        </authorList>
    </citation>
    <scope>NUCLEOTIDE SEQUENCE [LARGE SCALE GENOMIC DNA]</scope>
    <source>
        <strain evidence="6 7">DSM 28246</strain>
    </source>
</reference>
<comment type="subunit">
    <text evidence="2">Homodimer.</text>
</comment>
<dbReference type="PANTHER" id="PTHR48105">
    <property type="entry name" value="THIOREDOXIN REDUCTASE 1-RELATED-RELATED"/>
    <property type="match status" value="1"/>
</dbReference>
<dbReference type="GO" id="GO:0016491">
    <property type="term" value="F:oxidoreductase activity"/>
    <property type="evidence" value="ECO:0007669"/>
    <property type="project" value="UniProtKB-KW"/>
</dbReference>
<name>A0A7X0VD23_9BACL</name>
<dbReference type="PRINTS" id="PR00368">
    <property type="entry name" value="FADPNR"/>
</dbReference>
<dbReference type="SUPFAM" id="SSF51905">
    <property type="entry name" value="FAD/NAD(P)-binding domain"/>
    <property type="match status" value="1"/>
</dbReference>
<sequence length="300" mass="32508">MIYDCAIVGGGPAGLNAALVLGRARRTVALFDDNRPRNAVTHASHGYLTRDGIEPAEFRRIAYEEVLKYPSVQHWPVEATAIRKTNQGFEISTMTGELVQARKLILAAGLKEIFPDIEGLRDFYGKSLFNCPFCDGWEMRDKPLVVVSQDPGVYHLTKMLYNWSRDLIVCTNGHSILDNEQKGKLESKGIAVIESPLAAFYGQDGILEQVRFADGTHIERSGGFIMSKLVSKAAFAEELGYDKTNLGGIVADANCRSTVTGLYAAGDAAYVGPSQLIIAAASGSRAAAAVLGDLVEEEFS</sequence>
<gene>
    <name evidence="6" type="ORF">H7C19_02270</name>
</gene>
<dbReference type="Proteomes" id="UP000547209">
    <property type="component" value="Unassembled WGS sequence"/>
</dbReference>
<proteinExistence type="predicted"/>
<dbReference type="InterPro" id="IPR050097">
    <property type="entry name" value="Ferredoxin-NADP_redctase_2"/>
</dbReference>
<dbReference type="AlphaFoldDB" id="A0A7X0VD23"/>
<dbReference type="Gene3D" id="3.50.50.60">
    <property type="entry name" value="FAD/NAD(P)-binding domain"/>
    <property type="match status" value="2"/>
</dbReference>
<feature type="domain" description="FAD/NAD(P)-binding" evidence="5">
    <location>
        <begin position="180"/>
        <end position="283"/>
    </location>
</feature>
<protein>
    <submittedName>
        <fullName evidence="6">NAD(P)/FAD-dependent oxidoreductase</fullName>
    </submittedName>
</protein>
<evidence type="ECO:0000256" key="1">
    <source>
        <dbReference type="ARBA" id="ARBA00001974"/>
    </source>
</evidence>
<dbReference type="PRINTS" id="PR00469">
    <property type="entry name" value="PNDRDTASEII"/>
</dbReference>
<evidence type="ECO:0000259" key="5">
    <source>
        <dbReference type="Pfam" id="PF07992"/>
    </source>
</evidence>
<dbReference type="Pfam" id="PF07992">
    <property type="entry name" value="Pyr_redox_2"/>
    <property type="match status" value="2"/>
</dbReference>
<organism evidence="6 7">
    <name type="scientific">Cohnella nanjingensis</name>
    <dbReference type="NCBI Taxonomy" id="1387779"/>
    <lineage>
        <taxon>Bacteria</taxon>
        <taxon>Bacillati</taxon>
        <taxon>Bacillota</taxon>
        <taxon>Bacilli</taxon>
        <taxon>Bacillales</taxon>
        <taxon>Paenibacillaceae</taxon>
        <taxon>Cohnella</taxon>
    </lineage>
</organism>
<dbReference type="RefSeq" id="WP_185140909.1">
    <property type="nucleotide sequence ID" value="NZ_JACJVP010000001.1"/>
</dbReference>
<dbReference type="EMBL" id="JACJVP010000001">
    <property type="protein sequence ID" value="MBB6669505.1"/>
    <property type="molecule type" value="Genomic_DNA"/>
</dbReference>
<comment type="cofactor">
    <cofactor evidence="1">
        <name>FAD</name>
        <dbReference type="ChEBI" id="CHEBI:57692"/>
    </cofactor>
</comment>
<evidence type="ECO:0000256" key="4">
    <source>
        <dbReference type="ARBA" id="ARBA00023002"/>
    </source>
</evidence>
<feature type="domain" description="FAD/NAD(P)-binding" evidence="5">
    <location>
        <begin position="3"/>
        <end position="147"/>
    </location>
</feature>
<keyword evidence="7" id="KW-1185">Reference proteome</keyword>
<evidence type="ECO:0000313" key="6">
    <source>
        <dbReference type="EMBL" id="MBB6669505.1"/>
    </source>
</evidence>
<evidence type="ECO:0000256" key="3">
    <source>
        <dbReference type="ARBA" id="ARBA00022630"/>
    </source>
</evidence>
<dbReference type="InterPro" id="IPR036188">
    <property type="entry name" value="FAD/NAD-bd_sf"/>
</dbReference>
<keyword evidence="3" id="KW-0285">Flavoprotein</keyword>
<dbReference type="InterPro" id="IPR023753">
    <property type="entry name" value="FAD/NAD-binding_dom"/>
</dbReference>
<keyword evidence="4" id="KW-0560">Oxidoreductase</keyword>
<comment type="caution">
    <text evidence="6">The sequence shown here is derived from an EMBL/GenBank/DDBJ whole genome shotgun (WGS) entry which is preliminary data.</text>
</comment>
<accession>A0A7X0VD23</accession>
<evidence type="ECO:0000313" key="7">
    <source>
        <dbReference type="Proteomes" id="UP000547209"/>
    </source>
</evidence>